<dbReference type="Gene3D" id="3.40.50.150">
    <property type="entry name" value="Vaccinia Virus protein VP39"/>
    <property type="match status" value="1"/>
</dbReference>
<organism evidence="2 3">
    <name type="scientific">Ilex paraguariensis</name>
    <name type="common">yerba mate</name>
    <dbReference type="NCBI Taxonomy" id="185542"/>
    <lineage>
        <taxon>Eukaryota</taxon>
        <taxon>Viridiplantae</taxon>
        <taxon>Streptophyta</taxon>
        <taxon>Embryophyta</taxon>
        <taxon>Tracheophyta</taxon>
        <taxon>Spermatophyta</taxon>
        <taxon>Magnoliopsida</taxon>
        <taxon>eudicotyledons</taxon>
        <taxon>Gunneridae</taxon>
        <taxon>Pentapetalae</taxon>
        <taxon>asterids</taxon>
        <taxon>campanulids</taxon>
        <taxon>Aquifoliales</taxon>
        <taxon>Aquifoliaceae</taxon>
        <taxon>Ilex</taxon>
    </lineage>
</organism>
<dbReference type="InterPro" id="IPR005299">
    <property type="entry name" value="MeTrfase_7"/>
</dbReference>
<dbReference type="Proteomes" id="UP001642360">
    <property type="component" value="Unassembled WGS sequence"/>
</dbReference>
<comment type="similarity">
    <text evidence="1">Belongs to the methyltransferase superfamily. Type-7 methyltransferase family.</text>
</comment>
<accession>A0ABC8RXW8</accession>
<comment type="caution">
    <text evidence="2">The sequence shown here is derived from an EMBL/GenBank/DDBJ whole genome shotgun (WGS) entry which is preliminary data.</text>
</comment>
<gene>
    <name evidence="2" type="ORF">ILEXP_LOCUS17848</name>
</gene>
<evidence type="ECO:0000313" key="2">
    <source>
        <dbReference type="EMBL" id="CAK9149779.1"/>
    </source>
</evidence>
<dbReference type="InterPro" id="IPR029063">
    <property type="entry name" value="SAM-dependent_MTases_sf"/>
</dbReference>
<name>A0ABC8RXW8_9AQUA</name>
<evidence type="ECO:0000313" key="3">
    <source>
        <dbReference type="Proteomes" id="UP001642360"/>
    </source>
</evidence>
<proteinExistence type="inferred from homology"/>
<dbReference type="SUPFAM" id="SSF53335">
    <property type="entry name" value="S-adenosyl-L-methionine-dependent methyltransferases"/>
    <property type="match status" value="1"/>
</dbReference>
<dbReference type="Pfam" id="PF03492">
    <property type="entry name" value="Methyltransf_7"/>
    <property type="match status" value="1"/>
</dbReference>
<evidence type="ECO:0000256" key="1">
    <source>
        <dbReference type="ARBA" id="ARBA00007967"/>
    </source>
</evidence>
<protein>
    <submittedName>
        <fullName evidence="2">Uncharacterized protein</fullName>
    </submittedName>
</protein>
<sequence length="65" mass="7146">MEVIEVLHMNGGIGDASYANNSLVSDLGCSSGPNTLLVVSEIIKQVQLKNYAEKWETTHQSFKYS</sequence>
<keyword evidence="3" id="KW-1185">Reference proteome</keyword>
<dbReference type="EMBL" id="CAUOFW020001938">
    <property type="protein sequence ID" value="CAK9149779.1"/>
    <property type="molecule type" value="Genomic_DNA"/>
</dbReference>
<reference evidence="2 3" key="1">
    <citation type="submission" date="2024-02" db="EMBL/GenBank/DDBJ databases">
        <authorList>
            <person name="Vignale AGUSTIN F."/>
            <person name="Sosa J E."/>
            <person name="Modenutti C."/>
        </authorList>
    </citation>
    <scope>NUCLEOTIDE SEQUENCE [LARGE SCALE GENOMIC DNA]</scope>
</reference>
<dbReference type="AlphaFoldDB" id="A0ABC8RXW8"/>